<feature type="compositionally biased region" description="Polar residues" evidence="1">
    <location>
        <begin position="387"/>
        <end position="396"/>
    </location>
</feature>
<feature type="compositionally biased region" description="Basic and acidic residues" evidence="1">
    <location>
        <begin position="136"/>
        <end position="145"/>
    </location>
</feature>
<dbReference type="AlphaFoldDB" id="A0A8T1VHX4"/>
<feature type="compositionally biased region" description="Acidic residues" evidence="1">
    <location>
        <begin position="397"/>
        <end position="406"/>
    </location>
</feature>
<reference evidence="2" key="1">
    <citation type="submission" date="2021-02" db="EMBL/GenBank/DDBJ databases">
        <authorList>
            <person name="Palmer J.M."/>
        </authorList>
    </citation>
    <scope>NUCLEOTIDE SEQUENCE</scope>
    <source>
        <strain evidence="2">SCRP734</strain>
    </source>
</reference>
<accession>A0A8T1VHX4</accession>
<evidence type="ECO:0000256" key="1">
    <source>
        <dbReference type="SAM" id="MobiDB-lite"/>
    </source>
</evidence>
<name>A0A8T1VHX4_9STRA</name>
<gene>
    <name evidence="2" type="ORF">PHYPSEUDO_008227</name>
</gene>
<evidence type="ECO:0000313" key="3">
    <source>
        <dbReference type="Proteomes" id="UP000694044"/>
    </source>
</evidence>
<comment type="caution">
    <text evidence="2">The sequence shown here is derived from an EMBL/GenBank/DDBJ whole genome shotgun (WGS) entry which is preliminary data.</text>
</comment>
<evidence type="ECO:0000313" key="2">
    <source>
        <dbReference type="EMBL" id="KAG7379758.1"/>
    </source>
</evidence>
<protein>
    <submittedName>
        <fullName evidence="2">Uncharacterized protein</fullName>
    </submittedName>
</protein>
<dbReference type="EMBL" id="JAGDFM010000331">
    <property type="protein sequence ID" value="KAG7379758.1"/>
    <property type="molecule type" value="Genomic_DNA"/>
</dbReference>
<organism evidence="2 3">
    <name type="scientific">Phytophthora pseudosyringae</name>
    <dbReference type="NCBI Taxonomy" id="221518"/>
    <lineage>
        <taxon>Eukaryota</taxon>
        <taxon>Sar</taxon>
        <taxon>Stramenopiles</taxon>
        <taxon>Oomycota</taxon>
        <taxon>Peronosporomycetes</taxon>
        <taxon>Peronosporales</taxon>
        <taxon>Peronosporaceae</taxon>
        <taxon>Phytophthora</taxon>
    </lineage>
</organism>
<keyword evidence="3" id="KW-1185">Reference proteome</keyword>
<proteinExistence type="predicted"/>
<feature type="region of interest" description="Disordered" evidence="1">
    <location>
        <begin position="383"/>
        <end position="426"/>
    </location>
</feature>
<feature type="region of interest" description="Disordered" evidence="1">
    <location>
        <begin position="136"/>
        <end position="158"/>
    </location>
</feature>
<sequence>MVSDELAPLEAHVEAQVKHLTAVAGVVRELRSAEQQYGQEYAELPFDVPAEVKETLKRLPQLQGVTQRFGHFVHRCSKIKAALAEDLTKEVIAPVEAFTVDHIEKAQHLLSEMYELLQKEKAFDLAYENLREGCKKDEAPREKSAASESTSSPLDEGELELHRMHRDQLLRRRDAERLAIQQWITALHFAGQRYEAHVRDVRRRTCVVFERMIASLTALISEVQNQLQSEGANTTNTLVMEMSDCNNSSAVSEECCEGFLAGYDCHVAITSWMGELFKQLIPVEHKAAKRLRKAIKLDRALSKAFGGVGFSSQLSGLIEFHGLLTVNIANPIMRTLKFTKERQERMRNELSQSLEETRTLTAAARARVDASVAKDTVAEKDPVRCDSLTSSETSECSVEDNNEEDQSSSAVALKDKVPVENTPEQSQLETLERKLLLQRQEMARVLEQTSYLAVKTMELMVQDYWKHVTQALAALSETIHQEIPQAIKRNASDDASPQPWTHIAERLSIVVSDQPALPVEENQSNQNPRRCSISKRNTVLRRCRMISKIARGVGEPSAAQVVLSFLQSAVGVAYWASGRGFKTAKSRLPQSFEERAVLVVTAVVLLTLASICFKSRQLQTSWTDLSDTQHSNSEDLVQIVKLSLEVCSQRVGAAATPKASRP</sequence>
<dbReference type="OrthoDB" id="109414at2759"/>
<dbReference type="Proteomes" id="UP000694044">
    <property type="component" value="Unassembled WGS sequence"/>
</dbReference>